<accession>R8BS38</accession>
<reference evidence="3" key="1">
    <citation type="journal article" date="2013" name="Genome Announc.">
        <title>Draft genome sequence of the ascomycete Phaeoacremonium aleophilum strain UCR-PA7, a causal agent of the esca disease complex in grapevines.</title>
        <authorList>
            <person name="Blanco-Ulate B."/>
            <person name="Rolshausen P."/>
            <person name="Cantu D."/>
        </authorList>
    </citation>
    <scope>NUCLEOTIDE SEQUENCE [LARGE SCALE GENOMIC DNA]</scope>
    <source>
        <strain evidence="3">UCR-PA7</strain>
    </source>
</reference>
<dbReference type="Proteomes" id="UP000014074">
    <property type="component" value="Unassembled WGS sequence"/>
</dbReference>
<dbReference type="eggNOG" id="ENOG502SJ54">
    <property type="taxonomic scope" value="Eukaryota"/>
</dbReference>
<keyword evidence="3" id="KW-1185">Reference proteome</keyword>
<dbReference type="OrthoDB" id="5323870at2759"/>
<evidence type="ECO:0000313" key="2">
    <source>
        <dbReference type="EMBL" id="EOO02156.1"/>
    </source>
</evidence>
<evidence type="ECO:0000256" key="1">
    <source>
        <dbReference type="SAM" id="Coils"/>
    </source>
</evidence>
<dbReference type="RefSeq" id="XP_007913086.1">
    <property type="nucleotide sequence ID" value="XM_007914895.1"/>
</dbReference>
<gene>
    <name evidence="2" type="ORF">UCRPA7_2339</name>
</gene>
<dbReference type="AlphaFoldDB" id="R8BS38"/>
<dbReference type="GeneID" id="19322577"/>
<dbReference type="KEGG" id="tmn:UCRPA7_2339"/>
<name>R8BS38_PHAM7</name>
<proteinExistence type="predicted"/>
<feature type="coiled-coil region" evidence="1">
    <location>
        <begin position="191"/>
        <end position="218"/>
    </location>
</feature>
<sequence length="224" mass="23837">MVRLTELNAGLLGERCCGVGAVTKSQQSQLATNGDATIGSNGSGGLPIEIVIRGESRLVFVHETEDGEATPLQLPGKLKRLVPANAPIEPVTAIIVHPKPNQPAVNFDLSVSRTGTVRGMNGTKGSRGPSVSLFGKSAAYPSNIDVEPFDPEATATLSLPSRPRTMGLDFAGDLDAAADASYDVDAEDRDIEQEVMDIMELDQALEELEEERNTGTKRVFFEEG</sequence>
<protein>
    <submittedName>
        <fullName evidence="2">Uncharacterized protein</fullName>
    </submittedName>
</protein>
<organism evidence="2 3">
    <name type="scientific">Phaeoacremonium minimum (strain UCR-PA7)</name>
    <name type="common">Esca disease fungus</name>
    <name type="synonym">Togninia minima</name>
    <dbReference type="NCBI Taxonomy" id="1286976"/>
    <lineage>
        <taxon>Eukaryota</taxon>
        <taxon>Fungi</taxon>
        <taxon>Dikarya</taxon>
        <taxon>Ascomycota</taxon>
        <taxon>Pezizomycotina</taxon>
        <taxon>Sordariomycetes</taxon>
        <taxon>Sordariomycetidae</taxon>
        <taxon>Togniniales</taxon>
        <taxon>Togniniaceae</taxon>
        <taxon>Phaeoacremonium</taxon>
    </lineage>
</organism>
<keyword evidence="1" id="KW-0175">Coiled coil</keyword>
<dbReference type="EMBL" id="KB932930">
    <property type="protein sequence ID" value="EOO02156.1"/>
    <property type="molecule type" value="Genomic_DNA"/>
</dbReference>
<dbReference type="HOGENOM" id="CLU_1235796_0_0_1"/>
<evidence type="ECO:0000313" key="3">
    <source>
        <dbReference type="Proteomes" id="UP000014074"/>
    </source>
</evidence>